<keyword evidence="2" id="KW-0808">Transferase</keyword>
<feature type="binding site" evidence="6">
    <location>
        <position position="74"/>
    </location>
    <ligand>
        <name>ATP</name>
        <dbReference type="ChEBI" id="CHEBI:30616"/>
    </ligand>
</feature>
<evidence type="ECO:0000256" key="7">
    <source>
        <dbReference type="RuleBase" id="RU000304"/>
    </source>
</evidence>
<dbReference type="InterPro" id="IPR008271">
    <property type="entry name" value="Ser/Thr_kinase_AS"/>
</dbReference>
<evidence type="ECO:0000259" key="8">
    <source>
        <dbReference type="PROSITE" id="PS50011"/>
    </source>
</evidence>
<dbReference type="SUPFAM" id="SSF56112">
    <property type="entry name" value="Protein kinase-like (PK-like)"/>
    <property type="match status" value="1"/>
</dbReference>
<name>A0ABQ7H0K7_DUNSA</name>
<keyword evidence="1 7" id="KW-0723">Serine/threonine-protein kinase</keyword>
<keyword evidence="10" id="KW-1185">Reference proteome</keyword>
<keyword evidence="4" id="KW-0418">Kinase</keyword>
<keyword evidence="5 6" id="KW-0067">ATP-binding</keyword>
<accession>A0ABQ7H0K7</accession>
<dbReference type="Gene3D" id="3.30.200.20">
    <property type="entry name" value="Phosphorylase Kinase, domain 1"/>
    <property type="match status" value="1"/>
</dbReference>
<evidence type="ECO:0000313" key="10">
    <source>
        <dbReference type="Proteomes" id="UP000815325"/>
    </source>
</evidence>
<evidence type="ECO:0000256" key="3">
    <source>
        <dbReference type="ARBA" id="ARBA00022741"/>
    </source>
</evidence>
<evidence type="ECO:0000256" key="2">
    <source>
        <dbReference type="ARBA" id="ARBA00022679"/>
    </source>
</evidence>
<dbReference type="InterPro" id="IPR000719">
    <property type="entry name" value="Prot_kinase_dom"/>
</dbReference>
<sequence>MSLNSSLKNLQLNSCGSTDVDKLLQENQELKRQISGNACQIPYEELDIQDKIGGGGFSIVYRGFWRGTPVAIKKWFDPSMSDELMQEFREEVMTLQSLRHPNVLQFLGVCMKPPNLCMVTEHMPFNLHSVLYTSKTQLDKPKIIEMAKDIARALSYLHSRKPAVVHRDIKPANFLVDRAFKVKLCDMGLASNSKSQVGAGTPQYMAPELLENKPYNEKVDIYAFGVVLNELVSRMQPWGFMTPAEIKSNVLAGGRPELPLSCPRNIQEVITKCWHQDPAQRPSCDTLLDMLSKVAKQL</sequence>
<dbReference type="Gene3D" id="1.10.510.10">
    <property type="entry name" value="Transferase(Phosphotransferase) domain 1"/>
    <property type="match status" value="1"/>
</dbReference>
<dbReference type="PANTHER" id="PTHR44329">
    <property type="entry name" value="SERINE/THREONINE-PROTEIN KINASE TNNI3K-RELATED"/>
    <property type="match status" value="1"/>
</dbReference>
<evidence type="ECO:0000313" key="9">
    <source>
        <dbReference type="EMBL" id="KAF5840389.1"/>
    </source>
</evidence>
<dbReference type="SMART" id="SM00220">
    <property type="entry name" value="S_TKc"/>
    <property type="match status" value="1"/>
</dbReference>
<proteinExistence type="inferred from homology"/>
<gene>
    <name evidence="9" type="ORF">DUNSADRAFT_16937</name>
</gene>
<dbReference type="PANTHER" id="PTHR44329:SF289">
    <property type="entry name" value="SERINE_THREONINE-PROTEIN KINASE VIK"/>
    <property type="match status" value="1"/>
</dbReference>
<keyword evidence="3 6" id="KW-0547">Nucleotide-binding</keyword>
<organism evidence="9 10">
    <name type="scientific">Dunaliella salina</name>
    <name type="common">Green alga</name>
    <name type="synonym">Protococcus salinus</name>
    <dbReference type="NCBI Taxonomy" id="3046"/>
    <lineage>
        <taxon>Eukaryota</taxon>
        <taxon>Viridiplantae</taxon>
        <taxon>Chlorophyta</taxon>
        <taxon>core chlorophytes</taxon>
        <taxon>Chlorophyceae</taxon>
        <taxon>CS clade</taxon>
        <taxon>Chlamydomonadales</taxon>
        <taxon>Dunaliellaceae</taxon>
        <taxon>Dunaliella</taxon>
    </lineage>
</organism>
<feature type="domain" description="Protein kinase" evidence="8">
    <location>
        <begin position="46"/>
        <end position="294"/>
    </location>
</feature>
<evidence type="ECO:0000256" key="5">
    <source>
        <dbReference type="ARBA" id="ARBA00022840"/>
    </source>
</evidence>
<dbReference type="CDD" id="cd13999">
    <property type="entry name" value="STKc_MAP3K-like"/>
    <property type="match status" value="1"/>
</dbReference>
<dbReference type="PIRSF" id="PIRSF000654">
    <property type="entry name" value="Integrin-linked_kinase"/>
    <property type="match status" value="1"/>
</dbReference>
<dbReference type="PROSITE" id="PS50011">
    <property type="entry name" value="PROTEIN_KINASE_DOM"/>
    <property type="match status" value="1"/>
</dbReference>
<dbReference type="Pfam" id="PF07714">
    <property type="entry name" value="PK_Tyr_Ser-Thr"/>
    <property type="match status" value="1"/>
</dbReference>
<evidence type="ECO:0000256" key="4">
    <source>
        <dbReference type="ARBA" id="ARBA00022777"/>
    </source>
</evidence>
<dbReference type="PROSITE" id="PS00107">
    <property type="entry name" value="PROTEIN_KINASE_ATP"/>
    <property type="match status" value="1"/>
</dbReference>
<dbReference type="Proteomes" id="UP000815325">
    <property type="component" value="Unassembled WGS sequence"/>
</dbReference>
<reference evidence="9" key="1">
    <citation type="submission" date="2017-08" db="EMBL/GenBank/DDBJ databases">
        <authorList>
            <person name="Polle J.E."/>
            <person name="Barry K."/>
            <person name="Cushman J."/>
            <person name="Schmutz J."/>
            <person name="Tran D."/>
            <person name="Hathwaick L.T."/>
            <person name="Yim W.C."/>
            <person name="Jenkins J."/>
            <person name="Mckie-Krisberg Z.M."/>
            <person name="Prochnik S."/>
            <person name="Lindquist E."/>
            <person name="Dockter R.B."/>
            <person name="Adam C."/>
            <person name="Molina H."/>
            <person name="Bunkerborg J."/>
            <person name="Jin E."/>
            <person name="Buchheim M."/>
            <person name="Magnuson J."/>
        </authorList>
    </citation>
    <scope>NUCLEOTIDE SEQUENCE</scope>
    <source>
        <strain evidence="9">CCAP 19/18</strain>
    </source>
</reference>
<evidence type="ECO:0000256" key="6">
    <source>
        <dbReference type="PROSITE-ProRule" id="PRU10141"/>
    </source>
</evidence>
<comment type="similarity">
    <text evidence="7">Belongs to the protein kinase superfamily.</text>
</comment>
<evidence type="ECO:0000256" key="1">
    <source>
        <dbReference type="ARBA" id="ARBA00022527"/>
    </source>
</evidence>
<dbReference type="EMBL" id="MU069515">
    <property type="protein sequence ID" value="KAF5840389.1"/>
    <property type="molecule type" value="Genomic_DNA"/>
</dbReference>
<comment type="caution">
    <text evidence="9">The sequence shown here is derived from an EMBL/GenBank/DDBJ whole genome shotgun (WGS) entry which is preliminary data.</text>
</comment>
<dbReference type="InterPro" id="IPR017441">
    <property type="entry name" value="Protein_kinase_ATP_BS"/>
</dbReference>
<dbReference type="InterPro" id="IPR011009">
    <property type="entry name" value="Kinase-like_dom_sf"/>
</dbReference>
<dbReference type="InterPro" id="IPR051681">
    <property type="entry name" value="Ser/Thr_Kinases-Pseudokinases"/>
</dbReference>
<protein>
    <submittedName>
        <fullName evidence="9">Kinase-like domain-containing protein</fullName>
    </submittedName>
</protein>
<dbReference type="InterPro" id="IPR001245">
    <property type="entry name" value="Ser-Thr/Tyr_kinase_cat_dom"/>
</dbReference>
<dbReference type="PROSITE" id="PS00108">
    <property type="entry name" value="PROTEIN_KINASE_ST"/>
    <property type="match status" value="1"/>
</dbReference>